<accession>C7NT66</accession>
<dbReference type="eggNOG" id="arCOG04064">
    <property type="taxonomic scope" value="Archaea"/>
</dbReference>
<dbReference type="GO" id="GO:0016020">
    <property type="term" value="C:membrane"/>
    <property type="evidence" value="ECO:0007669"/>
    <property type="project" value="InterPro"/>
</dbReference>
<dbReference type="STRING" id="519442.Huta_1973"/>
<proteinExistence type="predicted"/>
<evidence type="ECO:0000256" key="2">
    <source>
        <dbReference type="ARBA" id="ARBA00022692"/>
    </source>
</evidence>
<dbReference type="CDD" id="cd06159">
    <property type="entry name" value="S2P-M50_PDZ_Arch"/>
    <property type="match status" value="1"/>
</dbReference>
<evidence type="ECO:0000256" key="1">
    <source>
        <dbReference type="ARBA" id="ARBA00004127"/>
    </source>
</evidence>
<evidence type="ECO:0000256" key="3">
    <source>
        <dbReference type="ARBA" id="ARBA00022989"/>
    </source>
</evidence>
<dbReference type="InterPro" id="IPR001193">
    <property type="entry name" value="MBTPS2"/>
</dbReference>
<dbReference type="InterPro" id="IPR008915">
    <property type="entry name" value="Peptidase_M50"/>
</dbReference>
<feature type="domain" description="PDZ" evidence="6">
    <location>
        <begin position="232"/>
        <end position="272"/>
    </location>
</feature>
<evidence type="ECO:0000259" key="6">
    <source>
        <dbReference type="PROSITE" id="PS50106"/>
    </source>
</evidence>
<dbReference type="Gene3D" id="2.30.42.10">
    <property type="match status" value="2"/>
</dbReference>
<feature type="transmembrane region" description="Helical" evidence="5">
    <location>
        <begin position="480"/>
        <end position="505"/>
    </location>
</feature>
<dbReference type="AlphaFoldDB" id="C7NT66"/>
<keyword evidence="3 5" id="KW-1133">Transmembrane helix</keyword>
<comment type="subcellular location">
    <subcellularLocation>
        <location evidence="1">Endomembrane system</location>
        <topology evidence="1">Multi-pass membrane protein</topology>
    </subcellularLocation>
</comment>
<feature type="transmembrane region" description="Helical" evidence="5">
    <location>
        <begin position="200"/>
        <end position="220"/>
    </location>
</feature>
<dbReference type="SUPFAM" id="SSF50156">
    <property type="entry name" value="PDZ domain-like"/>
    <property type="match status" value="2"/>
</dbReference>
<feature type="transmembrane region" description="Helical" evidence="5">
    <location>
        <begin position="79"/>
        <end position="104"/>
    </location>
</feature>
<evidence type="ECO:0000256" key="4">
    <source>
        <dbReference type="ARBA" id="ARBA00023136"/>
    </source>
</evidence>
<dbReference type="GO" id="GO:0005737">
    <property type="term" value="C:cytoplasm"/>
    <property type="evidence" value="ECO:0007669"/>
    <property type="project" value="TreeGrafter"/>
</dbReference>
<gene>
    <name evidence="7" type="ordered locus">Huta_1973</name>
</gene>
<evidence type="ECO:0000256" key="5">
    <source>
        <dbReference type="SAM" id="Phobius"/>
    </source>
</evidence>
<dbReference type="InterPro" id="IPR036034">
    <property type="entry name" value="PDZ_sf"/>
</dbReference>
<dbReference type="InterPro" id="IPR001478">
    <property type="entry name" value="PDZ"/>
</dbReference>
<keyword evidence="8" id="KW-1185">Reference proteome</keyword>
<keyword evidence="4 5" id="KW-0472">Membrane</keyword>
<dbReference type="GO" id="GO:0012505">
    <property type="term" value="C:endomembrane system"/>
    <property type="evidence" value="ECO:0007669"/>
    <property type="project" value="UniProtKB-SubCell"/>
</dbReference>
<evidence type="ECO:0000313" key="7">
    <source>
        <dbReference type="EMBL" id="ACV12141.1"/>
    </source>
</evidence>
<evidence type="ECO:0000313" key="8">
    <source>
        <dbReference type="Proteomes" id="UP000002071"/>
    </source>
</evidence>
<dbReference type="GO" id="GO:0031293">
    <property type="term" value="P:membrane protein intracellular domain proteolysis"/>
    <property type="evidence" value="ECO:0007669"/>
    <property type="project" value="TreeGrafter"/>
</dbReference>
<dbReference type="PROSITE" id="PS50106">
    <property type="entry name" value="PDZ"/>
    <property type="match status" value="1"/>
</dbReference>
<name>C7NT66_HALUD</name>
<dbReference type="PANTHER" id="PTHR13325">
    <property type="entry name" value="PROTEASE M50 MEMBRANE-BOUND TRANSCRIPTION FACTOR SITE 2 PROTEASE"/>
    <property type="match status" value="1"/>
</dbReference>
<dbReference type="EMBL" id="CP001687">
    <property type="protein sequence ID" value="ACV12141.1"/>
    <property type="molecule type" value="Genomic_DNA"/>
</dbReference>
<sequence>MGTVTQSSLQERSFLLTMVDTLTLVLAGVLAYSLGATALDRRGYLPAFLKVSGPITTLHTKRGRAALDWLARPKRFWRAFGNIGVGFGLFILAGMFLTVLFSGISSLQQPEANPIQEPKNALVIPGLNDFLPLAAAPEIIFGLLVGMIVHEGGHGLLCRVEDIDIDSMGVALFTIIPLGAFVEPDEESRAKADRGAQTRMFAAGVTNNFVITALAFLLLFGPVAGSIQAVGGVAVGGALPGSPAADASLGEGDVITGINGTEVTNQSTLRDALGDADGRTVAVSLHEDETKRIQRSVFVTVAVLDGPLGIDRGDTITSVNGTAVHTVSGLVDAVENRTVATLETADGNQTTGPIGAYVSRVAEGGPFADDGGPAGESVVITRFDGTRIIGQSQLLDALEGTDPGETVDIEAYVDGERRTYSVTLEENPRDGTGFLGVVGIQPGISGIVVNDFGIQSYPAETYLGILGGNGDLDIPLGQQIILLITLPLASVAAPGLTFNFAGFLGPITDFYTVTGPLAGLGGGVFVVANLLFWTAWVNLNLAVFNLIPLFPLDGGHLLRTGTESIVARTPVNKRWAVRTVTVSVGLVMFGSLMLMLFGPQLLT</sequence>
<dbReference type="KEGG" id="hut:Huta_1973"/>
<feature type="transmembrane region" description="Helical" evidence="5">
    <location>
        <begin position="130"/>
        <end position="149"/>
    </location>
</feature>
<dbReference type="HOGENOM" id="CLU_042134_1_0_2"/>
<feature type="transmembrane region" description="Helical" evidence="5">
    <location>
        <begin position="14"/>
        <end position="34"/>
    </location>
</feature>
<keyword evidence="2 5" id="KW-0812">Transmembrane</keyword>
<dbReference type="PANTHER" id="PTHR13325:SF3">
    <property type="entry name" value="MEMBRANE-BOUND TRANSCRIPTION FACTOR SITE-2 PROTEASE"/>
    <property type="match status" value="1"/>
</dbReference>
<organism evidence="7 8">
    <name type="scientific">Halorhabdus utahensis (strain DSM 12940 / JCM 11049 / AX-2)</name>
    <dbReference type="NCBI Taxonomy" id="519442"/>
    <lineage>
        <taxon>Archaea</taxon>
        <taxon>Methanobacteriati</taxon>
        <taxon>Methanobacteriota</taxon>
        <taxon>Stenosarchaea group</taxon>
        <taxon>Halobacteria</taxon>
        <taxon>Halobacteriales</taxon>
        <taxon>Haloarculaceae</taxon>
        <taxon>Halorhabdus</taxon>
    </lineage>
</organism>
<dbReference type="SMART" id="SM00228">
    <property type="entry name" value="PDZ"/>
    <property type="match status" value="1"/>
</dbReference>
<feature type="transmembrane region" description="Helical" evidence="5">
    <location>
        <begin position="575"/>
        <end position="597"/>
    </location>
</feature>
<dbReference type="GO" id="GO:0004222">
    <property type="term" value="F:metalloendopeptidase activity"/>
    <property type="evidence" value="ECO:0007669"/>
    <property type="project" value="InterPro"/>
</dbReference>
<reference evidence="7 8" key="1">
    <citation type="journal article" date="2009" name="Stand. Genomic Sci.">
        <title>Complete genome sequence of Halorhabdus utahensis type strain (AX-2).</title>
        <authorList>
            <person name="Anderson I."/>
            <person name="Tindall B.J."/>
            <person name="Pomrenke H."/>
            <person name="Goker M."/>
            <person name="Lapidus A."/>
            <person name="Nolan M."/>
            <person name="Copeland A."/>
            <person name="Glavina Del Rio T."/>
            <person name="Chen F."/>
            <person name="Tice H."/>
            <person name="Cheng J.F."/>
            <person name="Lucas S."/>
            <person name="Chertkov O."/>
            <person name="Bruce D."/>
            <person name="Brettin T."/>
            <person name="Detter J.C."/>
            <person name="Han C."/>
            <person name="Goodwin L."/>
            <person name="Land M."/>
            <person name="Hauser L."/>
            <person name="Chang Y.J."/>
            <person name="Jeffries C.D."/>
            <person name="Pitluck S."/>
            <person name="Pati A."/>
            <person name="Mavromatis K."/>
            <person name="Ivanova N."/>
            <person name="Ovchinnikova G."/>
            <person name="Chen A."/>
            <person name="Palaniappan K."/>
            <person name="Chain P."/>
            <person name="Rohde M."/>
            <person name="Bristow J."/>
            <person name="Eisen J.A."/>
            <person name="Markowitz V."/>
            <person name="Hugenholtz P."/>
            <person name="Kyrpides N.C."/>
            <person name="Klenk H.P."/>
        </authorList>
    </citation>
    <scope>NUCLEOTIDE SEQUENCE [LARGE SCALE GENOMIC DNA]</scope>
    <source>
        <strain evidence="8">DSM 12940 / JCM 11049 / AX-2</strain>
    </source>
</reference>
<dbReference type="Proteomes" id="UP000002071">
    <property type="component" value="Chromosome"/>
</dbReference>
<feature type="transmembrane region" description="Helical" evidence="5">
    <location>
        <begin position="517"/>
        <end position="536"/>
    </location>
</feature>
<protein>
    <submittedName>
        <fullName evidence="7">Peptidase M50</fullName>
    </submittedName>
</protein>
<dbReference type="Pfam" id="PF02163">
    <property type="entry name" value="Peptidase_M50"/>
    <property type="match status" value="1"/>
</dbReference>